<dbReference type="EMBL" id="GBXM01099084">
    <property type="protein sequence ID" value="JAH09493.1"/>
    <property type="molecule type" value="Transcribed_RNA"/>
</dbReference>
<proteinExistence type="predicted"/>
<sequence length="71" mass="8001">MIPSAYPFFIFHGSGDKGKRKNGKSILTWVSADVELPVVCHLPVGIDLWNKKYISSKFSIIQASGRFFTLR</sequence>
<name>A0A0E9Q042_ANGAN</name>
<dbReference type="AlphaFoldDB" id="A0A0E9Q042"/>
<organism evidence="1">
    <name type="scientific">Anguilla anguilla</name>
    <name type="common">European freshwater eel</name>
    <name type="synonym">Muraena anguilla</name>
    <dbReference type="NCBI Taxonomy" id="7936"/>
    <lineage>
        <taxon>Eukaryota</taxon>
        <taxon>Metazoa</taxon>
        <taxon>Chordata</taxon>
        <taxon>Craniata</taxon>
        <taxon>Vertebrata</taxon>
        <taxon>Euteleostomi</taxon>
        <taxon>Actinopterygii</taxon>
        <taxon>Neopterygii</taxon>
        <taxon>Teleostei</taxon>
        <taxon>Anguilliformes</taxon>
        <taxon>Anguillidae</taxon>
        <taxon>Anguilla</taxon>
    </lineage>
</organism>
<reference evidence="1" key="2">
    <citation type="journal article" date="2015" name="Fish Shellfish Immunol.">
        <title>Early steps in the European eel (Anguilla anguilla)-Vibrio vulnificus interaction in the gills: Role of the RtxA13 toxin.</title>
        <authorList>
            <person name="Callol A."/>
            <person name="Pajuelo D."/>
            <person name="Ebbesson L."/>
            <person name="Teles M."/>
            <person name="MacKenzie S."/>
            <person name="Amaro C."/>
        </authorList>
    </citation>
    <scope>NUCLEOTIDE SEQUENCE</scope>
</reference>
<evidence type="ECO:0000313" key="1">
    <source>
        <dbReference type="EMBL" id="JAH09493.1"/>
    </source>
</evidence>
<reference evidence="1" key="1">
    <citation type="submission" date="2014-11" db="EMBL/GenBank/DDBJ databases">
        <authorList>
            <person name="Amaro Gonzalez C."/>
        </authorList>
    </citation>
    <scope>NUCLEOTIDE SEQUENCE</scope>
</reference>
<accession>A0A0E9Q042</accession>
<protein>
    <submittedName>
        <fullName evidence="1">Uncharacterized protein</fullName>
    </submittedName>
</protein>